<dbReference type="PROSITE" id="PS00093">
    <property type="entry name" value="N4_MTASE"/>
    <property type="match status" value="1"/>
</dbReference>
<keyword evidence="3 18" id="KW-0678">Repressor</keyword>
<evidence type="ECO:0000259" key="22">
    <source>
        <dbReference type="Pfam" id="PF01726"/>
    </source>
</evidence>
<dbReference type="Pfam" id="PF01726">
    <property type="entry name" value="LexA_DNA_bind"/>
    <property type="match status" value="1"/>
</dbReference>
<dbReference type="GO" id="GO:0045892">
    <property type="term" value="P:negative regulation of DNA-templated transcription"/>
    <property type="evidence" value="ECO:0007669"/>
    <property type="project" value="UniProtKB-UniRule"/>
</dbReference>
<dbReference type="NCBIfam" id="TIGR00498">
    <property type="entry name" value="lexA"/>
    <property type="match status" value="1"/>
</dbReference>
<evidence type="ECO:0000256" key="14">
    <source>
        <dbReference type="ARBA" id="ARBA00023163"/>
    </source>
</evidence>
<dbReference type="PANTHER" id="PTHR33516">
    <property type="entry name" value="LEXA REPRESSOR"/>
    <property type="match status" value="1"/>
</dbReference>
<evidence type="ECO:0000256" key="15">
    <source>
        <dbReference type="ARBA" id="ARBA00023204"/>
    </source>
</evidence>
<evidence type="ECO:0000256" key="3">
    <source>
        <dbReference type="ARBA" id="ARBA00022491"/>
    </source>
</evidence>
<dbReference type="FunFam" id="2.10.109.10:FF:000001">
    <property type="entry name" value="LexA repressor"/>
    <property type="match status" value="1"/>
</dbReference>
<protein>
    <recommendedName>
        <fullName evidence="18">LexA repressor</fullName>
        <ecNumber evidence="18">3.4.21.88</ecNumber>
    </recommendedName>
</protein>
<dbReference type="InterPro" id="IPR029063">
    <property type="entry name" value="SAM-dependent_MTases_sf"/>
</dbReference>
<dbReference type="PANTHER" id="PTHR33516:SF2">
    <property type="entry name" value="LEXA REPRESSOR-RELATED"/>
    <property type="match status" value="1"/>
</dbReference>
<keyword evidence="9 18" id="KW-0227">DNA damage</keyword>
<dbReference type="Pfam" id="PF00717">
    <property type="entry name" value="Peptidase_S24"/>
    <property type="match status" value="1"/>
</dbReference>
<dbReference type="SUPFAM" id="SSF46785">
    <property type="entry name" value="Winged helix' DNA-binding domain"/>
    <property type="match status" value="1"/>
</dbReference>
<dbReference type="SUPFAM" id="SSF51306">
    <property type="entry name" value="LexA/Signal peptidase"/>
    <property type="match status" value="1"/>
</dbReference>
<accession>A0A2G9ZCD7</accession>
<keyword evidence="8" id="KW-0680">Restriction system</keyword>
<dbReference type="PRINTS" id="PR00726">
    <property type="entry name" value="LEXASERPTASE"/>
</dbReference>
<comment type="subunit">
    <text evidence="18">Homodimer.</text>
</comment>
<reference evidence="23 24" key="1">
    <citation type="submission" date="2017-09" db="EMBL/GenBank/DDBJ databases">
        <title>Depth-based differentiation of microbial function through sediment-hosted aquifers and enrichment of novel symbionts in the deep terrestrial subsurface.</title>
        <authorList>
            <person name="Probst A.J."/>
            <person name="Ladd B."/>
            <person name="Jarett J.K."/>
            <person name="Geller-Mcgrath D.E."/>
            <person name="Sieber C.M."/>
            <person name="Emerson J.B."/>
            <person name="Anantharaman K."/>
            <person name="Thomas B.C."/>
            <person name="Malmstrom R."/>
            <person name="Stieglmeier M."/>
            <person name="Klingl A."/>
            <person name="Woyke T."/>
            <person name="Ryan C.M."/>
            <person name="Banfield J.F."/>
        </authorList>
    </citation>
    <scope>NUCLEOTIDE SEQUENCE [LARGE SCALE GENOMIC DNA]</scope>
    <source>
        <strain evidence="23">CG23_combo_of_CG06-09_8_20_14_all_54_14</strain>
    </source>
</reference>
<comment type="function">
    <text evidence="18">Represses a number of genes involved in the response to DNA damage (SOS response), including recA and lexA. In the presence of single-stranded DNA, RecA interacts with LexA causing an autocatalytic cleavage which disrupts the DNA-binding part of LexA, leading to derepression of the SOS regulon and eventually DNA repair.</text>
</comment>
<dbReference type="GO" id="GO:0009307">
    <property type="term" value="P:DNA restriction-modification system"/>
    <property type="evidence" value="ECO:0007669"/>
    <property type="project" value="UniProtKB-KW"/>
</dbReference>
<evidence type="ECO:0000256" key="9">
    <source>
        <dbReference type="ARBA" id="ARBA00022763"/>
    </source>
</evidence>
<dbReference type="InterPro" id="IPR006200">
    <property type="entry name" value="LexA"/>
</dbReference>
<keyword evidence="7 18" id="KW-0235">DNA replication</keyword>
<sequence>MVTKRQKQVLDFITDYRERKGYAPSLDEIRKKLKLASVSTAHFHVSKLRNLGYLVKEENKPRSIDVVRREGMVKIPLLGTIAAGQPIEAIQDKEMIAVQKSKIPSSSEVYALRVVGNSMIDENINDGDVILVRQQETAENGQKVVALIENHEATLKKFYKERGHIRLQPANKNMEPLIFRNGRDVSIQGIVLDVIRDVGAPIPETVLPRIIKQTDRKSSPYFAADNILIYKDDILKISSIPNNSVDLIVTSPPYNVDIHYNSHADNLSYEDYLEFTQKWIKKCFDLAKGEGRFLLNIPLDKNKGGQKSVGADITKIAKDIGWKYHSTIIWNEGNISRRTAWGSFMSASAPYVIAPVELILVLYKNSWKKTGGSRKNDITKQEFMDWTNGVWTFNGQSKKGAGGHPAPFPIELPRRCIKLFSFVGDTILDPFLGSGSTLIASYLHGRKGIGVEIDEKYCNIAIDRLQQEAKINQPNLLK</sequence>
<evidence type="ECO:0000256" key="17">
    <source>
        <dbReference type="ARBA" id="ARBA00049120"/>
    </source>
</evidence>
<dbReference type="GO" id="GO:0008170">
    <property type="term" value="F:N-methyltransferase activity"/>
    <property type="evidence" value="ECO:0007669"/>
    <property type="project" value="InterPro"/>
</dbReference>
<dbReference type="GO" id="GO:0015667">
    <property type="term" value="F:site-specific DNA-methyltransferase (cytosine-N4-specific) activity"/>
    <property type="evidence" value="ECO:0007669"/>
    <property type="project" value="UniProtKB-EC"/>
</dbReference>
<dbReference type="HAMAP" id="MF_00015">
    <property type="entry name" value="LexA"/>
    <property type="match status" value="1"/>
</dbReference>
<dbReference type="InterPro" id="IPR036388">
    <property type="entry name" value="WH-like_DNA-bd_sf"/>
</dbReference>
<keyword evidence="6" id="KW-0949">S-adenosyl-L-methionine</keyword>
<dbReference type="GO" id="GO:0009432">
    <property type="term" value="P:SOS response"/>
    <property type="evidence" value="ECO:0007669"/>
    <property type="project" value="UniProtKB-UniRule"/>
</dbReference>
<gene>
    <name evidence="18" type="primary">lexA</name>
    <name evidence="23" type="ORF">COX26_01085</name>
</gene>
<dbReference type="EC" id="3.4.21.88" evidence="18"/>
<evidence type="ECO:0000256" key="6">
    <source>
        <dbReference type="ARBA" id="ARBA00022691"/>
    </source>
</evidence>
<dbReference type="GO" id="GO:0006281">
    <property type="term" value="P:DNA repair"/>
    <property type="evidence" value="ECO:0007669"/>
    <property type="project" value="UniProtKB-UniRule"/>
</dbReference>
<dbReference type="InterPro" id="IPR006199">
    <property type="entry name" value="LexA_DNA-bd_dom"/>
</dbReference>
<dbReference type="Gene3D" id="2.10.109.10">
    <property type="entry name" value="Umud Fragment, subunit A"/>
    <property type="match status" value="1"/>
</dbReference>
<dbReference type="CDD" id="cd06529">
    <property type="entry name" value="S24_LexA-like"/>
    <property type="match status" value="1"/>
</dbReference>
<evidence type="ECO:0000313" key="24">
    <source>
        <dbReference type="Proteomes" id="UP000228812"/>
    </source>
</evidence>
<feature type="site" description="Cleavage; by autolysis" evidence="18">
    <location>
        <begin position="83"/>
        <end position="84"/>
    </location>
</feature>
<evidence type="ECO:0000313" key="23">
    <source>
        <dbReference type="EMBL" id="PIP30008.1"/>
    </source>
</evidence>
<evidence type="ECO:0000256" key="4">
    <source>
        <dbReference type="ARBA" id="ARBA00022603"/>
    </source>
</evidence>
<dbReference type="InterPro" id="IPR039418">
    <property type="entry name" value="LexA-like"/>
</dbReference>
<feature type="domain" description="LexA repressor DNA-binding" evidence="22">
    <location>
        <begin position="3"/>
        <end position="62"/>
    </location>
</feature>
<dbReference type="GO" id="GO:0003677">
    <property type="term" value="F:DNA binding"/>
    <property type="evidence" value="ECO:0007669"/>
    <property type="project" value="UniProtKB-UniRule"/>
</dbReference>
<evidence type="ECO:0000256" key="19">
    <source>
        <dbReference type="RuleBase" id="RU003991"/>
    </source>
</evidence>
<evidence type="ECO:0000256" key="5">
    <source>
        <dbReference type="ARBA" id="ARBA00022679"/>
    </source>
</evidence>
<dbReference type="InterPro" id="IPR036286">
    <property type="entry name" value="LexA/Signal_pep-like_sf"/>
</dbReference>
<evidence type="ECO:0000259" key="21">
    <source>
        <dbReference type="Pfam" id="PF01555"/>
    </source>
</evidence>
<evidence type="ECO:0000256" key="13">
    <source>
        <dbReference type="ARBA" id="ARBA00023125"/>
    </source>
</evidence>
<dbReference type="InterPro" id="IPR006197">
    <property type="entry name" value="Peptidase_S24_LexA"/>
</dbReference>
<dbReference type="InterPro" id="IPR017985">
    <property type="entry name" value="MeTrfase_CN4_CS"/>
</dbReference>
<evidence type="ECO:0000256" key="12">
    <source>
        <dbReference type="ARBA" id="ARBA00023015"/>
    </source>
</evidence>
<evidence type="ECO:0000256" key="1">
    <source>
        <dbReference type="ARBA" id="ARBA00007484"/>
    </source>
</evidence>
<name>A0A2G9ZCD7_9BACT</name>
<evidence type="ECO:0000256" key="10">
    <source>
        <dbReference type="ARBA" id="ARBA00022801"/>
    </source>
</evidence>
<feature type="DNA-binding region" description="H-T-H motif" evidence="18">
    <location>
        <begin position="26"/>
        <end position="46"/>
    </location>
</feature>
<keyword evidence="15 18" id="KW-0234">DNA repair</keyword>
<dbReference type="AlphaFoldDB" id="A0A2G9ZCD7"/>
<evidence type="ECO:0000256" key="2">
    <source>
        <dbReference type="ARBA" id="ARBA00010203"/>
    </source>
</evidence>
<evidence type="ECO:0000256" key="7">
    <source>
        <dbReference type="ARBA" id="ARBA00022705"/>
    </source>
</evidence>
<comment type="catalytic activity">
    <reaction evidence="17">
        <text>a 2'-deoxycytidine in DNA + S-adenosyl-L-methionine = an N(4)-methyl-2'-deoxycytidine in DNA + S-adenosyl-L-homocysteine + H(+)</text>
        <dbReference type="Rhea" id="RHEA:16857"/>
        <dbReference type="Rhea" id="RHEA-COMP:11369"/>
        <dbReference type="Rhea" id="RHEA-COMP:13674"/>
        <dbReference type="ChEBI" id="CHEBI:15378"/>
        <dbReference type="ChEBI" id="CHEBI:57856"/>
        <dbReference type="ChEBI" id="CHEBI:59789"/>
        <dbReference type="ChEBI" id="CHEBI:85452"/>
        <dbReference type="ChEBI" id="CHEBI:137933"/>
        <dbReference type="EC" id="2.1.1.113"/>
    </reaction>
</comment>
<evidence type="ECO:0000259" key="20">
    <source>
        <dbReference type="Pfam" id="PF00717"/>
    </source>
</evidence>
<keyword evidence="4" id="KW-0489">Methyltransferase</keyword>
<feature type="domain" description="Peptidase S24/S26A/S26B/S26C" evidence="20">
    <location>
        <begin position="76"/>
        <end position="191"/>
    </location>
</feature>
<dbReference type="Gene3D" id="3.40.50.150">
    <property type="entry name" value="Vaccinia Virus protein VP39"/>
    <property type="match status" value="1"/>
</dbReference>
<dbReference type="Pfam" id="PF01555">
    <property type="entry name" value="N6_N4_Mtase"/>
    <property type="match status" value="1"/>
</dbReference>
<dbReference type="InterPro" id="IPR015927">
    <property type="entry name" value="Peptidase_S24_S26A/B/C"/>
</dbReference>
<keyword evidence="11 18" id="KW-0068">Autocatalytic cleavage</keyword>
<dbReference type="Gene3D" id="1.10.10.10">
    <property type="entry name" value="Winged helix-like DNA-binding domain superfamily/Winged helix DNA-binding domain"/>
    <property type="match status" value="1"/>
</dbReference>
<comment type="similarity">
    <text evidence="2">Belongs to the N(4)/N(6)-methyltransferase family. N(4) subfamily.</text>
</comment>
<dbReference type="GO" id="GO:0004252">
    <property type="term" value="F:serine-type endopeptidase activity"/>
    <property type="evidence" value="ECO:0007669"/>
    <property type="project" value="UniProtKB-UniRule"/>
</dbReference>
<keyword evidence="5" id="KW-0808">Transferase</keyword>
<evidence type="ECO:0000256" key="16">
    <source>
        <dbReference type="ARBA" id="ARBA00023236"/>
    </source>
</evidence>
<keyword evidence="10 18" id="KW-0378">Hydrolase</keyword>
<feature type="domain" description="DNA methylase N-4/N-6" evidence="21">
    <location>
        <begin position="245"/>
        <end position="462"/>
    </location>
</feature>
<proteinExistence type="inferred from homology"/>
<comment type="caution">
    <text evidence="23">The sequence shown here is derived from an EMBL/GenBank/DDBJ whole genome shotgun (WGS) entry which is preliminary data.</text>
</comment>
<feature type="active site" description="For autocatalytic cleavage activity" evidence="18">
    <location>
        <position position="118"/>
    </location>
</feature>
<evidence type="ECO:0000256" key="18">
    <source>
        <dbReference type="HAMAP-Rule" id="MF_00015"/>
    </source>
</evidence>
<dbReference type="GO" id="GO:0006508">
    <property type="term" value="P:proteolysis"/>
    <property type="evidence" value="ECO:0007669"/>
    <property type="project" value="InterPro"/>
</dbReference>
<keyword evidence="14 18" id="KW-0804">Transcription</keyword>
<organism evidence="23 24">
    <name type="scientific">Candidatus Jorgensenbacteria bacterium CG23_combo_of_CG06-09_8_20_14_all_54_14</name>
    <dbReference type="NCBI Taxonomy" id="1974595"/>
    <lineage>
        <taxon>Bacteria</taxon>
        <taxon>Candidatus Joergenseniibacteriota</taxon>
    </lineage>
</organism>
<evidence type="ECO:0000256" key="11">
    <source>
        <dbReference type="ARBA" id="ARBA00022813"/>
    </source>
</evidence>
<dbReference type="GO" id="GO:0006260">
    <property type="term" value="P:DNA replication"/>
    <property type="evidence" value="ECO:0007669"/>
    <property type="project" value="UniProtKB-UniRule"/>
</dbReference>
<evidence type="ECO:0000256" key="8">
    <source>
        <dbReference type="ARBA" id="ARBA00022747"/>
    </source>
</evidence>
<dbReference type="InterPro" id="IPR050077">
    <property type="entry name" value="LexA_repressor"/>
</dbReference>
<keyword evidence="12 18" id="KW-0805">Transcription regulation</keyword>
<dbReference type="InterPro" id="IPR036390">
    <property type="entry name" value="WH_DNA-bd_sf"/>
</dbReference>
<comment type="catalytic activity">
    <reaction evidence="18">
        <text>Hydrolysis of Ala-|-Gly bond in repressor LexA.</text>
        <dbReference type="EC" id="3.4.21.88"/>
    </reaction>
</comment>
<dbReference type="InterPro" id="IPR001091">
    <property type="entry name" value="RM_Methyltransferase"/>
</dbReference>
<feature type="active site" description="For autocatalytic cleavage activity" evidence="18">
    <location>
        <position position="156"/>
    </location>
</feature>
<keyword evidence="13 18" id="KW-0238">DNA-binding</keyword>
<dbReference type="InterPro" id="IPR002941">
    <property type="entry name" value="DNA_methylase_N4/N6"/>
</dbReference>
<dbReference type="GO" id="GO:0032259">
    <property type="term" value="P:methylation"/>
    <property type="evidence" value="ECO:0007669"/>
    <property type="project" value="UniProtKB-KW"/>
</dbReference>
<dbReference type="PRINTS" id="PR00508">
    <property type="entry name" value="S21N4MTFRASE"/>
</dbReference>
<keyword evidence="16 18" id="KW-0742">SOS response</keyword>
<dbReference type="SUPFAM" id="SSF53335">
    <property type="entry name" value="S-adenosyl-L-methionine-dependent methyltransferases"/>
    <property type="match status" value="1"/>
</dbReference>
<dbReference type="EMBL" id="PCRZ01000019">
    <property type="protein sequence ID" value="PIP30008.1"/>
    <property type="molecule type" value="Genomic_DNA"/>
</dbReference>
<dbReference type="Proteomes" id="UP000228812">
    <property type="component" value="Unassembled WGS sequence"/>
</dbReference>
<comment type="similarity">
    <text evidence="1 18 19">Belongs to the peptidase S24 family.</text>
</comment>